<dbReference type="GO" id="GO:0003676">
    <property type="term" value="F:nucleic acid binding"/>
    <property type="evidence" value="ECO:0007669"/>
    <property type="project" value="InterPro"/>
</dbReference>
<gene>
    <name evidence="3" type="ORF">MEUPH1_LOCUS9771</name>
</gene>
<dbReference type="InterPro" id="IPR032135">
    <property type="entry name" value="DUF4817"/>
</dbReference>
<dbReference type="GO" id="GO:0005634">
    <property type="term" value="C:nucleus"/>
    <property type="evidence" value="ECO:0007669"/>
    <property type="project" value="UniProtKB-SubCell"/>
</dbReference>
<evidence type="ECO:0000313" key="4">
    <source>
        <dbReference type="Proteomes" id="UP001160148"/>
    </source>
</evidence>
<dbReference type="SUPFAM" id="SSF46689">
    <property type="entry name" value="Homeodomain-like"/>
    <property type="match status" value="1"/>
</dbReference>
<keyword evidence="4" id="KW-1185">Reference proteome</keyword>
<evidence type="ECO:0000313" key="3">
    <source>
        <dbReference type="EMBL" id="CAI6353675.1"/>
    </source>
</evidence>
<dbReference type="EMBL" id="CARXXK010000002">
    <property type="protein sequence ID" value="CAI6353675.1"/>
    <property type="molecule type" value="Genomic_DNA"/>
</dbReference>
<comment type="subcellular location">
    <subcellularLocation>
        <location evidence="1">Nucleus</location>
    </subcellularLocation>
</comment>
<dbReference type="Gene3D" id="3.30.420.10">
    <property type="entry name" value="Ribonuclease H-like superfamily/Ribonuclease H"/>
    <property type="match status" value="1"/>
</dbReference>
<sequence length="382" mass="44932">MSLKPYLHNCCELFSTVWQITMNGYSVEQRVRIIKFYYQNQCSVRKTFRAFRDFYPRHNRQAESTIRRLVAKFESTGSINYQPTPIRQRNARSIENIAAVRDSVRENPRQSIPRRSQELGLSVTSTWRILRQDLGLHPYKIQLTQALKVNDHTQRRVFADWVLGQLAVDPNFAKKIIFSDEAHFWMNGYVNKQNCRIWDDTNPHKTHQNKMHPEKVTVWCGFWSGGIIGPYFFQNETGIAITVNGERYRSMINNFFWPKLDDMDTEDMWFQQDGATCHTARATMDILRERFEGMVISRNGDINWPPRSCDLTPLDFFLWGYLKSQVYANKPQTIDALKVNIINTIKQIQPDLCNKVIENWTTRIRATKQSRGGHLNDVIFHK</sequence>
<organism evidence="3 4">
    <name type="scientific">Macrosiphum euphorbiae</name>
    <name type="common">potato aphid</name>
    <dbReference type="NCBI Taxonomy" id="13131"/>
    <lineage>
        <taxon>Eukaryota</taxon>
        <taxon>Metazoa</taxon>
        <taxon>Ecdysozoa</taxon>
        <taxon>Arthropoda</taxon>
        <taxon>Hexapoda</taxon>
        <taxon>Insecta</taxon>
        <taxon>Pterygota</taxon>
        <taxon>Neoptera</taxon>
        <taxon>Paraneoptera</taxon>
        <taxon>Hemiptera</taxon>
        <taxon>Sternorrhyncha</taxon>
        <taxon>Aphidomorpha</taxon>
        <taxon>Aphidoidea</taxon>
        <taxon>Aphididae</taxon>
        <taxon>Macrosiphini</taxon>
        <taxon>Macrosiphum</taxon>
    </lineage>
</organism>
<dbReference type="Pfam" id="PF16087">
    <property type="entry name" value="DUF4817"/>
    <property type="match status" value="1"/>
</dbReference>
<feature type="domain" description="DUF4817" evidence="2">
    <location>
        <begin position="26"/>
        <end position="80"/>
    </location>
</feature>
<dbReference type="Proteomes" id="UP001160148">
    <property type="component" value="Unassembled WGS sequence"/>
</dbReference>
<reference evidence="3 4" key="1">
    <citation type="submission" date="2023-01" db="EMBL/GenBank/DDBJ databases">
        <authorList>
            <person name="Whitehead M."/>
        </authorList>
    </citation>
    <scope>NUCLEOTIDE SEQUENCE [LARGE SCALE GENOMIC DNA]</scope>
</reference>
<name>A0AAV0WCU4_9HEMI</name>
<dbReference type="InterPro" id="IPR009057">
    <property type="entry name" value="Homeodomain-like_sf"/>
</dbReference>
<proteinExistence type="predicted"/>
<comment type="caution">
    <text evidence="3">The sequence shown here is derived from an EMBL/GenBank/DDBJ whole genome shotgun (WGS) entry which is preliminary data.</text>
</comment>
<evidence type="ECO:0000259" key="2">
    <source>
        <dbReference type="Pfam" id="PF16087"/>
    </source>
</evidence>
<dbReference type="PANTHER" id="PTHR47326:SF1">
    <property type="entry name" value="HTH PSQ-TYPE DOMAIN-CONTAINING PROTEIN"/>
    <property type="match status" value="1"/>
</dbReference>
<accession>A0AAV0WCU4</accession>
<protein>
    <recommendedName>
        <fullName evidence="2">DUF4817 domain-containing protein</fullName>
    </recommendedName>
</protein>
<evidence type="ECO:0000256" key="1">
    <source>
        <dbReference type="ARBA" id="ARBA00004123"/>
    </source>
</evidence>
<dbReference type="AlphaFoldDB" id="A0AAV0WCU4"/>
<dbReference type="PANTHER" id="PTHR47326">
    <property type="entry name" value="TRANSPOSABLE ELEMENT TC3 TRANSPOSASE-LIKE PROTEIN"/>
    <property type="match status" value="1"/>
</dbReference>
<dbReference type="InterPro" id="IPR036397">
    <property type="entry name" value="RNaseH_sf"/>
</dbReference>